<dbReference type="NCBIfam" id="NF002954">
    <property type="entry name" value="PRK03606.2-5"/>
    <property type="match status" value="1"/>
</dbReference>
<evidence type="ECO:0000256" key="4">
    <source>
        <dbReference type="ARBA" id="ARBA00047684"/>
    </source>
</evidence>
<dbReference type="PANTHER" id="PTHR21221:SF1">
    <property type="entry name" value="UREIDOGLYCOLATE LYASE"/>
    <property type="match status" value="1"/>
</dbReference>
<dbReference type="InterPro" id="IPR024060">
    <property type="entry name" value="Ureidoglycolate_lyase_dom_sf"/>
</dbReference>
<sequence>MTDTLPFIAPTKLTPKTLSPKPLTQSAFAAFGDVIEASDQVKNFPINNGYTQRYHDLAKVDVNEADADNNMGHAIISIFRSTPLAQPIAIKMMERHPHGSQAFMPLGDNLYLVVVAPAGEFELNKIEVFIAKANQGVNYHKGTWHHFCLAMGSESDFLVVDRGGAGDNCDVLELDGSLVIATT</sequence>
<dbReference type="InterPro" id="IPR011051">
    <property type="entry name" value="RmlC_Cupin_sf"/>
</dbReference>
<reference evidence="5" key="1">
    <citation type="submission" date="2022-01" db="EMBL/GenBank/DDBJ databases">
        <title>Colwellia maritima, isolated from seawater.</title>
        <authorList>
            <person name="Kristyanto S."/>
            <person name="Jung J."/>
            <person name="Jeon C.O."/>
        </authorList>
    </citation>
    <scope>NUCLEOTIDE SEQUENCE</scope>
    <source>
        <strain evidence="5">MSW7</strain>
    </source>
</reference>
<keyword evidence="2" id="KW-0659">Purine metabolism</keyword>
<dbReference type="EMBL" id="JAKKSL010000001">
    <property type="protein sequence ID" value="MCI2282430.1"/>
    <property type="molecule type" value="Genomic_DNA"/>
</dbReference>
<evidence type="ECO:0000256" key="1">
    <source>
        <dbReference type="ARBA" id="ARBA00011738"/>
    </source>
</evidence>
<evidence type="ECO:0000313" key="5">
    <source>
        <dbReference type="EMBL" id="MCI2282430.1"/>
    </source>
</evidence>
<accession>A0ABS9WX13</accession>
<dbReference type="InterPro" id="IPR007247">
    <property type="entry name" value="Ureidogly_lyase"/>
</dbReference>
<proteinExistence type="predicted"/>
<dbReference type="NCBIfam" id="NF009932">
    <property type="entry name" value="PRK13395.1"/>
    <property type="match status" value="1"/>
</dbReference>
<dbReference type="InterPro" id="IPR047233">
    <property type="entry name" value="UAH_cupin"/>
</dbReference>
<name>A0ABS9WX13_9GAMM</name>
<keyword evidence="6" id="KW-1185">Reference proteome</keyword>
<dbReference type="Proteomes" id="UP001139646">
    <property type="component" value="Unassembled WGS sequence"/>
</dbReference>
<dbReference type="PANTHER" id="PTHR21221">
    <property type="entry name" value="UREIDOGLYCOLATE HYDROLASE"/>
    <property type="match status" value="1"/>
</dbReference>
<comment type="catalytic activity">
    <reaction evidence="4">
        <text>(S)-ureidoglycolate = urea + glyoxylate</text>
        <dbReference type="Rhea" id="RHEA:11304"/>
        <dbReference type="ChEBI" id="CHEBI:16199"/>
        <dbReference type="ChEBI" id="CHEBI:36655"/>
        <dbReference type="ChEBI" id="CHEBI:57296"/>
        <dbReference type="EC" id="4.3.2.3"/>
    </reaction>
</comment>
<comment type="caution">
    <text evidence="5">The sequence shown here is derived from an EMBL/GenBank/DDBJ whole genome shotgun (WGS) entry which is preliminary data.</text>
</comment>
<dbReference type="SUPFAM" id="SSF51182">
    <property type="entry name" value="RmlC-like cupins"/>
    <property type="match status" value="1"/>
</dbReference>
<evidence type="ECO:0000313" key="6">
    <source>
        <dbReference type="Proteomes" id="UP001139646"/>
    </source>
</evidence>
<organism evidence="5 6">
    <name type="scientific">Colwellia maritima</name>
    <dbReference type="NCBI Taxonomy" id="2912588"/>
    <lineage>
        <taxon>Bacteria</taxon>
        <taxon>Pseudomonadati</taxon>
        <taxon>Pseudomonadota</taxon>
        <taxon>Gammaproteobacteria</taxon>
        <taxon>Alteromonadales</taxon>
        <taxon>Colwelliaceae</taxon>
        <taxon>Colwellia</taxon>
    </lineage>
</organism>
<comment type="subunit">
    <text evidence="1">Homodimer.</text>
</comment>
<protein>
    <submittedName>
        <fullName evidence="5">Ureidoglycolate lyase</fullName>
        <ecNumber evidence="5">4.3.2.3</ecNumber>
    </submittedName>
</protein>
<keyword evidence="3 5" id="KW-0456">Lyase</keyword>
<dbReference type="RefSeq" id="WP_242283136.1">
    <property type="nucleotide sequence ID" value="NZ_JAKKSL010000001.1"/>
</dbReference>
<dbReference type="GO" id="GO:0050385">
    <property type="term" value="F:ureidoglycolate lyase activity"/>
    <property type="evidence" value="ECO:0007669"/>
    <property type="project" value="UniProtKB-EC"/>
</dbReference>
<evidence type="ECO:0000256" key="3">
    <source>
        <dbReference type="ARBA" id="ARBA00023239"/>
    </source>
</evidence>
<dbReference type="Pfam" id="PF04115">
    <property type="entry name" value="Ureidogly_lyase"/>
    <property type="match status" value="1"/>
</dbReference>
<dbReference type="EC" id="4.3.2.3" evidence="5"/>
<dbReference type="CDD" id="cd20298">
    <property type="entry name" value="cupin_UAH"/>
    <property type="match status" value="1"/>
</dbReference>
<dbReference type="Gene3D" id="2.60.120.480">
    <property type="entry name" value="Ureidoglycolate hydrolase"/>
    <property type="match status" value="1"/>
</dbReference>
<dbReference type="PIRSF" id="PIRSF017306">
    <property type="entry name" value="Ureidogly_hydro"/>
    <property type="match status" value="1"/>
</dbReference>
<evidence type="ECO:0000256" key="2">
    <source>
        <dbReference type="ARBA" id="ARBA00022631"/>
    </source>
</evidence>
<gene>
    <name evidence="5" type="ORF">L3081_02250</name>
</gene>